<evidence type="ECO:0000313" key="1">
    <source>
        <dbReference type="EMBL" id="SKB93335.1"/>
    </source>
</evidence>
<proteinExistence type="predicted"/>
<dbReference type="AlphaFoldDB" id="A0A1T5FAY8"/>
<name>A0A1T5FAY8_9SPHI</name>
<sequence length="43" mass="4766">MPQNATETQLTTVRHFAVYRIYSGTVAENAVGLNVVKSIDEKN</sequence>
<dbReference type="STRING" id="1513896.SAMN05660841_03135"/>
<accession>A0A1T5FAY8</accession>
<keyword evidence="2" id="KW-1185">Reference proteome</keyword>
<gene>
    <name evidence="1" type="ORF">SAMN05660841_03135</name>
</gene>
<dbReference type="Proteomes" id="UP000190150">
    <property type="component" value="Unassembled WGS sequence"/>
</dbReference>
<organism evidence="1 2">
    <name type="scientific">Sphingobacterium nematocida</name>
    <dbReference type="NCBI Taxonomy" id="1513896"/>
    <lineage>
        <taxon>Bacteria</taxon>
        <taxon>Pseudomonadati</taxon>
        <taxon>Bacteroidota</taxon>
        <taxon>Sphingobacteriia</taxon>
        <taxon>Sphingobacteriales</taxon>
        <taxon>Sphingobacteriaceae</taxon>
        <taxon>Sphingobacterium</taxon>
    </lineage>
</organism>
<dbReference type="RefSeq" id="WP_262507911.1">
    <property type="nucleotide sequence ID" value="NZ_FUZF01000015.1"/>
</dbReference>
<protein>
    <submittedName>
        <fullName evidence="1">Uncharacterized protein</fullName>
    </submittedName>
</protein>
<reference evidence="2" key="1">
    <citation type="submission" date="2017-02" db="EMBL/GenBank/DDBJ databases">
        <authorList>
            <person name="Varghese N."/>
            <person name="Submissions S."/>
        </authorList>
    </citation>
    <scope>NUCLEOTIDE SEQUENCE [LARGE SCALE GENOMIC DNA]</scope>
    <source>
        <strain evidence="2">DSM 24091</strain>
    </source>
</reference>
<evidence type="ECO:0000313" key="2">
    <source>
        <dbReference type="Proteomes" id="UP000190150"/>
    </source>
</evidence>
<dbReference type="EMBL" id="FUZF01000015">
    <property type="protein sequence ID" value="SKB93335.1"/>
    <property type="molecule type" value="Genomic_DNA"/>
</dbReference>